<evidence type="ECO:0000256" key="2">
    <source>
        <dbReference type="SAM" id="MobiDB-lite"/>
    </source>
</evidence>
<dbReference type="AlphaFoldDB" id="A0A392P9C9"/>
<protein>
    <recommendedName>
        <fullName evidence="3">CCHC-type domain-containing protein</fullName>
    </recommendedName>
</protein>
<proteinExistence type="predicted"/>
<dbReference type="Pfam" id="PF14392">
    <property type="entry name" value="zf-CCHC_4"/>
    <property type="match status" value="1"/>
</dbReference>
<evidence type="ECO:0000313" key="5">
    <source>
        <dbReference type="Proteomes" id="UP000265520"/>
    </source>
</evidence>
<feature type="compositionally biased region" description="Basic and acidic residues" evidence="2">
    <location>
        <begin position="227"/>
        <end position="244"/>
    </location>
</feature>
<dbReference type="EMBL" id="LXQA010065687">
    <property type="protein sequence ID" value="MCI07515.1"/>
    <property type="molecule type" value="Genomic_DNA"/>
</dbReference>
<feature type="compositionally biased region" description="Basic and acidic residues" evidence="2">
    <location>
        <begin position="79"/>
        <end position="88"/>
    </location>
</feature>
<organism evidence="4 5">
    <name type="scientific">Trifolium medium</name>
    <dbReference type="NCBI Taxonomy" id="97028"/>
    <lineage>
        <taxon>Eukaryota</taxon>
        <taxon>Viridiplantae</taxon>
        <taxon>Streptophyta</taxon>
        <taxon>Embryophyta</taxon>
        <taxon>Tracheophyta</taxon>
        <taxon>Spermatophyta</taxon>
        <taxon>Magnoliopsida</taxon>
        <taxon>eudicotyledons</taxon>
        <taxon>Gunneridae</taxon>
        <taxon>Pentapetalae</taxon>
        <taxon>rosids</taxon>
        <taxon>fabids</taxon>
        <taxon>Fabales</taxon>
        <taxon>Fabaceae</taxon>
        <taxon>Papilionoideae</taxon>
        <taxon>50 kb inversion clade</taxon>
        <taxon>NPAAA clade</taxon>
        <taxon>Hologalegina</taxon>
        <taxon>IRL clade</taxon>
        <taxon>Trifolieae</taxon>
        <taxon>Trifolium</taxon>
    </lineage>
</organism>
<feature type="region of interest" description="Disordered" evidence="2">
    <location>
        <begin position="223"/>
        <end position="257"/>
    </location>
</feature>
<keyword evidence="1" id="KW-0479">Metal-binding</keyword>
<evidence type="ECO:0000259" key="3">
    <source>
        <dbReference type="PROSITE" id="PS50158"/>
    </source>
</evidence>
<feature type="compositionally biased region" description="Polar residues" evidence="2">
    <location>
        <begin position="89"/>
        <end position="105"/>
    </location>
</feature>
<feature type="domain" description="CCHC-type" evidence="3">
    <location>
        <begin position="33"/>
        <end position="46"/>
    </location>
</feature>
<feature type="compositionally biased region" description="Basic and acidic residues" evidence="2">
    <location>
        <begin position="107"/>
        <end position="132"/>
    </location>
</feature>
<feature type="non-terminal residue" evidence="4">
    <location>
        <position position="1"/>
    </location>
</feature>
<keyword evidence="1" id="KW-0863">Zinc-finger</keyword>
<accession>A0A392P9C9</accession>
<feature type="compositionally biased region" description="Basic residues" evidence="2">
    <location>
        <begin position="179"/>
        <end position="192"/>
    </location>
</feature>
<dbReference type="InterPro" id="IPR001878">
    <property type="entry name" value="Znf_CCHC"/>
</dbReference>
<dbReference type="PROSITE" id="PS50158">
    <property type="entry name" value="ZF_CCHC"/>
    <property type="match status" value="1"/>
</dbReference>
<keyword evidence="1" id="KW-0862">Zinc</keyword>
<evidence type="ECO:0000313" key="4">
    <source>
        <dbReference type="EMBL" id="MCI07515.1"/>
    </source>
</evidence>
<dbReference type="Proteomes" id="UP000265520">
    <property type="component" value="Unassembled WGS sequence"/>
</dbReference>
<feature type="region of interest" description="Disordered" evidence="2">
    <location>
        <begin position="165"/>
        <end position="200"/>
    </location>
</feature>
<name>A0A392P9C9_9FABA</name>
<comment type="caution">
    <text evidence="4">The sequence shown here is derived from an EMBL/GenBank/DDBJ whole genome shotgun (WGS) entry which is preliminary data.</text>
</comment>
<feature type="region of interest" description="Disordered" evidence="2">
    <location>
        <begin position="78"/>
        <end position="144"/>
    </location>
</feature>
<reference evidence="4 5" key="1">
    <citation type="journal article" date="2018" name="Front. Plant Sci.">
        <title>Red Clover (Trifolium pratense) and Zigzag Clover (T. medium) - A Picture of Genomic Similarities and Differences.</title>
        <authorList>
            <person name="Dluhosova J."/>
            <person name="Istvanek J."/>
            <person name="Nedelnik J."/>
            <person name="Repkova J."/>
        </authorList>
    </citation>
    <scope>NUCLEOTIDE SEQUENCE [LARGE SCALE GENOMIC DNA]</scope>
    <source>
        <strain evidence="5">cv. 10/8</strain>
        <tissue evidence="4">Leaf</tissue>
    </source>
</reference>
<dbReference type="GO" id="GO:0003676">
    <property type="term" value="F:nucleic acid binding"/>
    <property type="evidence" value="ECO:0007669"/>
    <property type="project" value="InterPro"/>
</dbReference>
<keyword evidence="5" id="KW-1185">Reference proteome</keyword>
<evidence type="ECO:0000256" key="1">
    <source>
        <dbReference type="PROSITE-ProRule" id="PRU00047"/>
    </source>
</evidence>
<dbReference type="GO" id="GO:0008270">
    <property type="term" value="F:zinc ion binding"/>
    <property type="evidence" value="ECO:0007669"/>
    <property type="project" value="UniProtKB-KW"/>
</dbReference>
<dbReference type="InterPro" id="IPR025836">
    <property type="entry name" value="Zn_knuckle_CX2CX4HX4C"/>
</dbReference>
<sequence>IDLKQPLKKGAIVRFKDKNLRVHFKYERLPTFCFICGTVGHQLKDCDAVGDLSEEGFEELEEQDISIGVWLRASSLPRVPDEQKKKDSTSSSCRKSLFNTPSGQSRCEARAKGKQIDEGEVDQEKGKKKPEEVPAVSPPVLANASGGNLLEINAVAESFGAVDISNMGSGKELSSKAQGGKRKKWTRKKPIRKSPSSQAAKIDMEVGKRNLVDIMVVDGTIGGWGSGEKKLKGQDVSHASHENEPEVVLKSQHRLQQ</sequence>